<dbReference type="CDD" id="cd01347">
    <property type="entry name" value="ligand_gated_channel"/>
    <property type="match status" value="1"/>
</dbReference>
<dbReference type="STRING" id="1166337.SAMN05192580_2085"/>
<evidence type="ECO:0000256" key="4">
    <source>
        <dbReference type="ARBA" id="ARBA00022452"/>
    </source>
</evidence>
<dbReference type="InterPro" id="IPR037066">
    <property type="entry name" value="Plug_dom_sf"/>
</dbReference>
<dbReference type="GO" id="GO:0009279">
    <property type="term" value="C:cell outer membrane"/>
    <property type="evidence" value="ECO:0007669"/>
    <property type="project" value="UniProtKB-SubCell"/>
</dbReference>
<evidence type="ECO:0000256" key="8">
    <source>
        <dbReference type="ARBA" id="ARBA00023170"/>
    </source>
</evidence>
<organism evidence="14 15">
    <name type="scientific">Sphingomonas jatrophae</name>
    <dbReference type="NCBI Taxonomy" id="1166337"/>
    <lineage>
        <taxon>Bacteria</taxon>
        <taxon>Pseudomonadati</taxon>
        <taxon>Pseudomonadota</taxon>
        <taxon>Alphaproteobacteria</taxon>
        <taxon>Sphingomonadales</taxon>
        <taxon>Sphingomonadaceae</taxon>
        <taxon>Sphingomonas</taxon>
    </lineage>
</organism>
<accession>A0A1I6L0R4</accession>
<keyword evidence="8" id="KW-0675">Receptor</keyword>
<evidence type="ECO:0000256" key="5">
    <source>
        <dbReference type="ARBA" id="ARBA00022692"/>
    </source>
</evidence>
<dbReference type="Pfam" id="PF00593">
    <property type="entry name" value="TonB_dep_Rec_b-barrel"/>
    <property type="match status" value="1"/>
</dbReference>
<dbReference type="GO" id="GO:0015344">
    <property type="term" value="F:siderophore uptake transmembrane transporter activity"/>
    <property type="evidence" value="ECO:0007669"/>
    <property type="project" value="TreeGrafter"/>
</dbReference>
<dbReference type="PROSITE" id="PS52016">
    <property type="entry name" value="TONB_DEPENDENT_REC_3"/>
    <property type="match status" value="1"/>
</dbReference>
<gene>
    <name evidence="14" type="ORF">SAMN05192580_2085</name>
</gene>
<dbReference type="InterPro" id="IPR010105">
    <property type="entry name" value="TonB_sidphr_rcpt"/>
</dbReference>
<dbReference type="PANTHER" id="PTHR32552:SF82">
    <property type="entry name" value="FCUA PROTEIN"/>
    <property type="match status" value="1"/>
</dbReference>
<dbReference type="Gene3D" id="2.40.170.20">
    <property type="entry name" value="TonB-dependent receptor, beta-barrel domain"/>
    <property type="match status" value="1"/>
</dbReference>
<evidence type="ECO:0000256" key="11">
    <source>
        <dbReference type="RuleBase" id="RU003357"/>
    </source>
</evidence>
<dbReference type="PANTHER" id="PTHR32552">
    <property type="entry name" value="FERRICHROME IRON RECEPTOR-RELATED"/>
    <property type="match status" value="1"/>
</dbReference>
<dbReference type="Gene3D" id="2.170.130.10">
    <property type="entry name" value="TonB-dependent receptor, plug domain"/>
    <property type="match status" value="1"/>
</dbReference>
<evidence type="ECO:0000256" key="2">
    <source>
        <dbReference type="ARBA" id="ARBA00009810"/>
    </source>
</evidence>
<protein>
    <submittedName>
        <fullName evidence="14">Iron complex outermembrane recepter protein</fullName>
    </submittedName>
</protein>
<dbReference type="InterPro" id="IPR036942">
    <property type="entry name" value="Beta-barrel_TonB_sf"/>
</dbReference>
<keyword evidence="9 10" id="KW-0998">Cell outer membrane</keyword>
<keyword evidence="3 10" id="KW-0813">Transport</keyword>
<keyword evidence="5 10" id="KW-0812">Transmembrane</keyword>
<dbReference type="Pfam" id="PF07715">
    <property type="entry name" value="Plug"/>
    <property type="match status" value="1"/>
</dbReference>
<dbReference type="SUPFAM" id="SSF56935">
    <property type="entry name" value="Porins"/>
    <property type="match status" value="1"/>
</dbReference>
<proteinExistence type="inferred from homology"/>
<sequence>MAFATLATPAVAQASQDKASDEIVVTAQQRQKQVVSDGSVGVLGDKSALETPFNVTSYTAQLVLDQQAETLGDVLENEPSVRTTQGFGNQAELFVIRGFALNGDDVAMDGLFGITPRQLVSPELYERVQVLNGANAFLFGAAPGGSGVGGSINLIPKRATKTLLRATASYSQESVFGGNVDLGTRFGDEDTFGIRVNGVYRSGDSPIDRERRRVGVAGAGFDVRRGPVRFTLDFGYEDQRVHVPRPQVRLANSGVAVPRVPGSTANYAQNWAFTKLRDVYALARVEADLAPGLLAYASGGFRDGREEGDYATITLTNGATGAGTQSRLYVPREDNNEAGQAGVRGSFEAFGVSHEVNAGGSANWQENRNAFASGSFPAASRTPCGAAATAFCTNLYNPVLVPRPADSGAQGNFRDPPRVSRTVFKSLFLSDTLGFAQDRVLLTVGARRQWLDIDSYARLTGLRTARYEKAATTPVIGIAVRPTETFTVYANRIEALVQGPTAPNNANTLNAGEIFAPFRSKQYEVGGKLAVRGLTATLAFFQTRQPNSFNQPTPTATNPAALTFVVEGQQRNRGIELSLNGEPAEGVRIIGGLAINDAKQVRTLNGTNDGNKAIGVPDYQANVGVEVVPPFLKAATLTARMVKTGEQFVDVGNLQRLRGWTRFDLGARYVVVANGHPVTLRLSAENIDNRRFWYSAFGGYLVQGGPRTIKASATFEY</sequence>
<dbReference type="NCBIfam" id="TIGR01783">
    <property type="entry name" value="TonB-siderophor"/>
    <property type="match status" value="1"/>
</dbReference>
<comment type="subcellular location">
    <subcellularLocation>
        <location evidence="1 10">Cell outer membrane</location>
        <topology evidence="1 10">Multi-pass membrane protein</topology>
    </subcellularLocation>
</comment>
<dbReference type="InterPro" id="IPR012910">
    <property type="entry name" value="Plug_dom"/>
</dbReference>
<evidence type="ECO:0000313" key="15">
    <source>
        <dbReference type="Proteomes" id="UP000198824"/>
    </source>
</evidence>
<evidence type="ECO:0000313" key="14">
    <source>
        <dbReference type="EMBL" id="SFR96858.1"/>
    </source>
</evidence>
<dbReference type="OrthoDB" id="9760333at2"/>
<evidence type="ECO:0000256" key="6">
    <source>
        <dbReference type="ARBA" id="ARBA00023077"/>
    </source>
</evidence>
<evidence type="ECO:0000259" key="13">
    <source>
        <dbReference type="Pfam" id="PF07715"/>
    </source>
</evidence>
<evidence type="ECO:0000256" key="10">
    <source>
        <dbReference type="PROSITE-ProRule" id="PRU01360"/>
    </source>
</evidence>
<dbReference type="EMBL" id="FOZG01000002">
    <property type="protein sequence ID" value="SFR96858.1"/>
    <property type="molecule type" value="Genomic_DNA"/>
</dbReference>
<dbReference type="AlphaFoldDB" id="A0A1I6L0R4"/>
<comment type="similarity">
    <text evidence="2 10 11">Belongs to the TonB-dependent receptor family.</text>
</comment>
<dbReference type="InterPro" id="IPR000531">
    <property type="entry name" value="Beta-barrel_TonB"/>
</dbReference>
<dbReference type="RefSeq" id="WP_093314315.1">
    <property type="nucleotide sequence ID" value="NZ_FOZG01000002.1"/>
</dbReference>
<feature type="domain" description="TonB-dependent receptor-like beta-barrel" evidence="12">
    <location>
        <begin position="259"/>
        <end position="687"/>
    </location>
</feature>
<feature type="domain" description="TonB-dependent receptor plug" evidence="13">
    <location>
        <begin position="49"/>
        <end position="145"/>
    </location>
</feature>
<evidence type="ECO:0000256" key="1">
    <source>
        <dbReference type="ARBA" id="ARBA00004571"/>
    </source>
</evidence>
<keyword evidence="6 11" id="KW-0798">TonB box</keyword>
<evidence type="ECO:0000256" key="7">
    <source>
        <dbReference type="ARBA" id="ARBA00023136"/>
    </source>
</evidence>
<keyword evidence="7 10" id="KW-0472">Membrane</keyword>
<dbReference type="GO" id="GO:0015891">
    <property type="term" value="P:siderophore transport"/>
    <property type="evidence" value="ECO:0007669"/>
    <property type="project" value="InterPro"/>
</dbReference>
<evidence type="ECO:0000256" key="3">
    <source>
        <dbReference type="ARBA" id="ARBA00022448"/>
    </source>
</evidence>
<dbReference type="Proteomes" id="UP000198824">
    <property type="component" value="Unassembled WGS sequence"/>
</dbReference>
<dbReference type="InterPro" id="IPR039426">
    <property type="entry name" value="TonB-dep_rcpt-like"/>
</dbReference>
<keyword evidence="15" id="KW-1185">Reference proteome</keyword>
<evidence type="ECO:0000259" key="12">
    <source>
        <dbReference type="Pfam" id="PF00593"/>
    </source>
</evidence>
<reference evidence="14 15" key="1">
    <citation type="submission" date="2016-10" db="EMBL/GenBank/DDBJ databases">
        <authorList>
            <person name="de Groot N.N."/>
        </authorList>
    </citation>
    <scope>NUCLEOTIDE SEQUENCE [LARGE SCALE GENOMIC DNA]</scope>
    <source>
        <strain evidence="14 15">S5-249</strain>
    </source>
</reference>
<keyword evidence="4 10" id="KW-1134">Transmembrane beta strand</keyword>
<dbReference type="GO" id="GO:0038023">
    <property type="term" value="F:signaling receptor activity"/>
    <property type="evidence" value="ECO:0007669"/>
    <property type="project" value="InterPro"/>
</dbReference>
<evidence type="ECO:0000256" key="9">
    <source>
        <dbReference type="ARBA" id="ARBA00023237"/>
    </source>
</evidence>
<name>A0A1I6L0R4_9SPHN</name>